<evidence type="ECO:0000256" key="2">
    <source>
        <dbReference type="SAM" id="Phobius"/>
    </source>
</evidence>
<evidence type="ECO:0008006" key="5">
    <source>
        <dbReference type="Google" id="ProtNLM"/>
    </source>
</evidence>
<dbReference type="EMBL" id="BAAACG010000008">
    <property type="protein sequence ID" value="GAA0738100.1"/>
    <property type="molecule type" value="Genomic_DNA"/>
</dbReference>
<feature type="compositionally biased region" description="Basic residues" evidence="1">
    <location>
        <begin position="37"/>
        <end position="62"/>
    </location>
</feature>
<dbReference type="RefSeq" id="WP_343760455.1">
    <property type="nucleotide sequence ID" value="NZ_BAAACG010000008.1"/>
</dbReference>
<keyword evidence="4" id="KW-1185">Reference proteome</keyword>
<evidence type="ECO:0000313" key="3">
    <source>
        <dbReference type="EMBL" id="GAA0738100.1"/>
    </source>
</evidence>
<reference evidence="3 4" key="1">
    <citation type="journal article" date="2019" name="Int. J. Syst. Evol. Microbiol.">
        <title>The Global Catalogue of Microorganisms (GCM) 10K type strain sequencing project: providing services to taxonomists for standard genome sequencing and annotation.</title>
        <authorList>
            <consortium name="The Broad Institute Genomics Platform"/>
            <consortium name="The Broad Institute Genome Sequencing Center for Infectious Disease"/>
            <person name="Wu L."/>
            <person name="Ma J."/>
        </authorList>
    </citation>
    <scope>NUCLEOTIDE SEQUENCE [LARGE SCALE GENOMIC DNA]</scope>
    <source>
        <strain evidence="3 4">JCM 1407</strain>
    </source>
</reference>
<feature type="region of interest" description="Disordered" evidence="1">
    <location>
        <begin position="1"/>
        <end position="62"/>
    </location>
</feature>
<proteinExistence type="predicted"/>
<keyword evidence="2" id="KW-1133">Transmembrane helix</keyword>
<dbReference type="Gene3D" id="1.25.40.10">
    <property type="entry name" value="Tetratricopeptide repeat domain"/>
    <property type="match status" value="1"/>
</dbReference>
<feature type="transmembrane region" description="Helical" evidence="2">
    <location>
        <begin position="72"/>
        <end position="93"/>
    </location>
</feature>
<organism evidence="3 4">
    <name type="scientific">Clostridium oceanicum</name>
    <dbReference type="NCBI Taxonomy" id="1543"/>
    <lineage>
        <taxon>Bacteria</taxon>
        <taxon>Bacillati</taxon>
        <taxon>Bacillota</taxon>
        <taxon>Clostridia</taxon>
        <taxon>Eubacteriales</taxon>
        <taxon>Clostridiaceae</taxon>
        <taxon>Clostridium</taxon>
    </lineage>
</organism>
<comment type="caution">
    <text evidence="3">The sequence shown here is derived from an EMBL/GenBank/DDBJ whole genome shotgun (WGS) entry which is preliminary data.</text>
</comment>
<keyword evidence="2" id="KW-0812">Transmembrane</keyword>
<accession>A0ABN1JF39</accession>
<protein>
    <recommendedName>
        <fullName evidence="5">Tetratricopeptide repeat protein</fullName>
    </recommendedName>
</protein>
<dbReference type="Proteomes" id="UP001501510">
    <property type="component" value="Unassembled WGS sequence"/>
</dbReference>
<sequence>MNTSANNKVKTIKKNSRTVKKRRNSNTSNRDAILKDTHKRKKRKSKSNLKKSKAKRSSLKNSSKKKKSNLKFVLYTVLFLILLVISAFLTYYYNLSKNYKKFIIEGNQHSNVEEYSQAVKSYKKALDYKVDKEVYIKIEKVKKLVESKNYYSLAIKLKNKEKYKEAINTFKKVIISDKARYYHAQNEIEECKRFLESR</sequence>
<name>A0ABN1JF39_9CLOT</name>
<evidence type="ECO:0000256" key="1">
    <source>
        <dbReference type="SAM" id="MobiDB-lite"/>
    </source>
</evidence>
<gene>
    <name evidence="3" type="ORF">GCM10008906_15100</name>
</gene>
<dbReference type="SUPFAM" id="SSF48452">
    <property type="entry name" value="TPR-like"/>
    <property type="match status" value="1"/>
</dbReference>
<evidence type="ECO:0000313" key="4">
    <source>
        <dbReference type="Proteomes" id="UP001501510"/>
    </source>
</evidence>
<keyword evidence="2" id="KW-0472">Membrane</keyword>
<feature type="compositionally biased region" description="Basic residues" evidence="1">
    <location>
        <begin position="10"/>
        <end position="24"/>
    </location>
</feature>
<dbReference type="InterPro" id="IPR011990">
    <property type="entry name" value="TPR-like_helical_dom_sf"/>
</dbReference>